<sequence length="184" mass="20210">MTTIFNTDLLIYIMNPEQLSHELRFGDSPDLIRRRWIVGLSLVSATMGILVSLYQTGIIRHLPDPPIPYFDSDRVDASEYAYSRLETPDGLMMVTNYAITAWLAGAGGQNRAQENPLLPIAMGAKLLFDAVTALELAREEWSENQAFCAYCQIATLCSLASVAIAVPEVLSAINTLTGQGKDKV</sequence>
<dbReference type="InterPro" id="IPR012932">
    <property type="entry name" value="VKOR"/>
</dbReference>
<accession>A0ABW8WXN7</accession>
<dbReference type="EMBL" id="JBFQGM010000017">
    <property type="protein sequence ID" value="MFL9465579.1"/>
    <property type="molecule type" value="Genomic_DNA"/>
</dbReference>
<proteinExistence type="predicted"/>
<gene>
    <name evidence="3" type="ORF">AB0759_33800</name>
</gene>
<keyword evidence="1" id="KW-1133">Transmembrane helix</keyword>
<keyword evidence="4" id="KW-1185">Reference proteome</keyword>
<feature type="transmembrane region" description="Helical" evidence="1">
    <location>
        <begin position="36"/>
        <end position="54"/>
    </location>
</feature>
<organism evidence="3 4">
    <name type="scientific">Scytonema tolypothrichoides VB-61278_2</name>
    <dbReference type="NCBI Taxonomy" id="3232314"/>
    <lineage>
        <taxon>Bacteria</taxon>
        <taxon>Bacillati</taxon>
        <taxon>Cyanobacteriota</taxon>
        <taxon>Cyanophyceae</taxon>
        <taxon>Nostocales</taxon>
        <taxon>Scytonemataceae</taxon>
        <taxon>Scytonema</taxon>
    </lineage>
</organism>
<evidence type="ECO:0000313" key="4">
    <source>
        <dbReference type="Proteomes" id="UP001628874"/>
    </source>
</evidence>
<dbReference type="RefSeq" id="WP_237265891.1">
    <property type="nucleotide sequence ID" value="NZ_JBFQGM010000017.1"/>
</dbReference>
<name>A0ABW8WXN7_9CYAN</name>
<feature type="domain" description="Vitamin K epoxide reductase" evidence="2">
    <location>
        <begin position="36"/>
        <end position="165"/>
    </location>
</feature>
<keyword evidence="1" id="KW-0812">Transmembrane</keyword>
<evidence type="ECO:0000313" key="3">
    <source>
        <dbReference type="EMBL" id="MFL9465579.1"/>
    </source>
</evidence>
<evidence type="ECO:0000259" key="2">
    <source>
        <dbReference type="Pfam" id="PF07884"/>
    </source>
</evidence>
<protein>
    <submittedName>
        <fullName evidence="3">Vitamin K epoxide reductase family protein</fullName>
    </submittedName>
</protein>
<evidence type="ECO:0000256" key="1">
    <source>
        <dbReference type="SAM" id="Phobius"/>
    </source>
</evidence>
<reference evidence="3 4" key="1">
    <citation type="submission" date="2024-07" db="EMBL/GenBank/DDBJ databases">
        <authorList>
            <person name="Tripathy S."/>
        </authorList>
    </citation>
    <scope>NUCLEOTIDE SEQUENCE [LARGE SCALE GENOMIC DNA]</scope>
    <source>
        <strain evidence="3 4">VB-61278_2</strain>
    </source>
</reference>
<keyword evidence="1" id="KW-0472">Membrane</keyword>
<dbReference type="Pfam" id="PF07884">
    <property type="entry name" value="VKOR"/>
    <property type="match status" value="1"/>
</dbReference>
<comment type="caution">
    <text evidence="3">The sequence shown here is derived from an EMBL/GenBank/DDBJ whole genome shotgun (WGS) entry which is preliminary data.</text>
</comment>
<dbReference type="Proteomes" id="UP001628874">
    <property type="component" value="Unassembled WGS sequence"/>
</dbReference>